<comment type="similarity">
    <text evidence="2">Belongs to the TRAFAC class translation factor GTPase superfamily. Classic translation factor GTPase family. EF-Tu/EF-1A subfamily.</text>
</comment>
<evidence type="ECO:0000256" key="11">
    <source>
        <dbReference type="SAM" id="MobiDB-lite"/>
    </source>
</evidence>
<evidence type="ECO:0000256" key="7">
    <source>
        <dbReference type="ARBA" id="ARBA00022845"/>
    </source>
</evidence>
<dbReference type="InterPro" id="IPR050100">
    <property type="entry name" value="TRAFAC_GTPase_members"/>
</dbReference>
<comment type="subcellular location">
    <subcellularLocation>
        <location evidence="1">Cytoplasm</location>
    </subcellularLocation>
</comment>
<evidence type="ECO:0000256" key="6">
    <source>
        <dbReference type="ARBA" id="ARBA00022801"/>
    </source>
</evidence>
<evidence type="ECO:0000313" key="13">
    <source>
        <dbReference type="EMBL" id="PVD22801.1"/>
    </source>
</evidence>
<proteinExistence type="inferred from homology"/>
<feature type="region of interest" description="Disordered" evidence="11">
    <location>
        <begin position="62"/>
        <end position="82"/>
    </location>
</feature>
<reference evidence="13 14" key="1">
    <citation type="submission" date="2018-04" db="EMBL/GenBank/DDBJ databases">
        <title>The genome of golden apple snail Pomacea canaliculata provides insight into stress tolerance and invasive adaptation.</title>
        <authorList>
            <person name="Liu C."/>
            <person name="Liu B."/>
            <person name="Ren Y."/>
            <person name="Zhang Y."/>
            <person name="Wang H."/>
            <person name="Li S."/>
            <person name="Jiang F."/>
            <person name="Yin L."/>
            <person name="Zhang G."/>
            <person name="Qian W."/>
            <person name="Fan W."/>
        </authorList>
    </citation>
    <scope>NUCLEOTIDE SEQUENCE [LARGE SCALE GENOMIC DNA]</scope>
    <source>
        <strain evidence="13">SZHN2017</strain>
        <tissue evidence="13">Muscle</tissue>
    </source>
</reference>
<feature type="region of interest" description="Disordered" evidence="11">
    <location>
        <begin position="129"/>
        <end position="209"/>
    </location>
</feature>
<dbReference type="Pfam" id="PF08938">
    <property type="entry name" value="HBS1_N"/>
    <property type="match status" value="1"/>
</dbReference>
<evidence type="ECO:0000256" key="4">
    <source>
        <dbReference type="ARBA" id="ARBA00022553"/>
    </source>
</evidence>
<gene>
    <name evidence="13" type="ORF">C0Q70_16057</name>
</gene>
<dbReference type="InterPro" id="IPR054696">
    <property type="entry name" value="GTP-eEF1A_C"/>
</dbReference>
<keyword evidence="8" id="KW-0648">Protein biosynthesis</keyword>
<dbReference type="EMBL" id="PZQS01000010">
    <property type="protein sequence ID" value="PVD22801.1"/>
    <property type="molecule type" value="Genomic_DNA"/>
</dbReference>
<dbReference type="Proteomes" id="UP000245119">
    <property type="component" value="Linkage Group LG10"/>
</dbReference>
<dbReference type="SUPFAM" id="SSF50465">
    <property type="entry name" value="EF-Tu/eEF-1alpha/eIF2-gamma C-terminal domain"/>
    <property type="match status" value="1"/>
</dbReference>
<dbReference type="PROSITE" id="PS51722">
    <property type="entry name" value="G_TR_2"/>
    <property type="match status" value="1"/>
</dbReference>
<dbReference type="CDD" id="cd01883">
    <property type="entry name" value="EF1_alpha"/>
    <property type="match status" value="1"/>
</dbReference>
<dbReference type="GO" id="GO:0005525">
    <property type="term" value="F:GTP binding"/>
    <property type="evidence" value="ECO:0007669"/>
    <property type="project" value="UniProtKB-KW"/>
</dbReference>
<protein>
    <recommendedName>
        <fullName evidence="12">Tr-type G domain-containing protein</fullName>
    </recommendedName>
</protein>
<evidence type="ECO:0000256" key="1">
    <source>
        <dbReference type="ARBA" id="ARBA00004496"/>
    </source>
</evidence>
<dbReference type="CDD" id="cd16267">
    <property type="entry name" value="HBS1-like_II"/>
    <property type="match status" value="1"/>
</dbReference>
<evidence type="ECO:0000259" key="12">
    <source>
        <dbReference type="PROSITE" id="PS51722"/>
    </source>
</evidence>
<keyword evidence="5" id="KW-0547">Nucleotide-binding</keyword>
<comment type="catalytic activity">
    <reaction evidence="10">
        <text>GTP + H2O = GDP + phosphate + H(+)</text>
        <dbReference type="Rhea" id="RHEA:19669"/>
        <dbReference type="ChEBI" id="CHEBI:15377"/>
        <dbReference type="ChEBI" id="CHEBI:15378"/>
        <dbReference type="ChEBI" id="CHEBI:37565"/>
        <dbReference type="ChEBI" id="CHEBI:43474"/>
        <dbReference type="ChEBI" id="CHEBI:58189"/>
    </reaction>
    <physiologicalReaction direction="left-to-right" evidence="10">
        <dbReference type="Rhea" id="RHEA:19670"/>
    </physiologicalReaction>
</comment>
<dbReference type="GO" id="GO:0006417">
    <property type="term" value="P:regulation of translation"/>
    <property type="evidence" value="ECO:0007669"/>
    <property type="project" value="UniProtKB-KW"/>
</dbReference>
<comment type="caution">
    <text evidence="13">The sequence shown here is derived from an EMBL/GenBank/DDBJ whole genome shotgun (WGS) entry which is preliminary data.</text>
</comment>
<feature type="domain" description="Tr-type G" evidence="12">
    <location>
        <begin position="289"/>
        <end position="515"/>
    </location>
</feature>
<dbReference type="AlphaFoldDB" id="A0A2T7NNP9"/>
<dbReference type="Pfam" id="PF00009">
    <property type="entry name" value="GTP_EFTU"/>
    <property type="match status" value="1"/>
</dbReference>
<dbReference type="InterPro" id="IPR009001">
    <property type="entry name" value="Transl_elong_EF1A/Init_IF2_C"/>
</dbReference>
<accession>A0A2T7NNP9</accession>
<evidence type="ECO:0000256" key="10">
    <source>
        <dbReference type="ARBA" id="ARBA00049117"/>
    </source>
</evidence>
<dbReference type="GO" id="GO:0006412">
    <property type="term" value="P:translation"/>
    <property type="evidence" value="ECO:0007669"/>
    <property type="project" value="UniProtKB-KW"/>
</dbReference>
<dbReference type="Gene3D" id="1.10.8.10">
    <property type="entry name" value="DNA helicase RuvA subunit, C-terminal domain"/>
    <property type="match status" value="1"/>
</dbReference>
<dbReference type="InterPro" id="IPR015033">
    <property type="entry name" value="HBS1-like_N"/>
</dbReference>
<dbReference type="InterPro" id="IPR037189">
    <property type="entry name" value="HBS1-like_N_sf"/>
</dbReference>
<dbReference type="Gene3D" id="2.40.30.10">
    <property type="entry name" value="Translation factors"/>
    <property type="match status" value="2"/>
</dbReference>
<dbReference type="InterPro" id="IPR027417">
    <property type="entry name" value="P-loop_NTPase"/>
</dbReference>
<dbReference type="PANTHER" id="PTHR23115">
    <property type="entry name" value="TRANSLATION FACTOR"/>
    <property type="match status" value="1"/>
</dbReference>
<keyword evidence="14" id="KW-1185">Reference proteome</keyword>
<dbReference type="Pfam" id="PF22594">
    <property type="entry name" value="GTP-eEF1A_C"/>
    <property type="match status" value="1"/>
</dbReference>
<evidence type="ECO:0000256" key="9">
    <source>
        <dbReference type="ARBA" id="ARBA00023134"/>
    </source>
</evidence>
<dbReference type="OrthoDB" id="342024at2759"/>
<evidence type="ECO:0000256" key="3">
    <source>
        <dbReference type="ARBA" id="ARBA00022490"/>
    </source>
</evidence>
<evidence type="ECO:0000256" key="2">
    <source>
        <dbReference type="ARBA" id="ARBA00007249"/>
    </source>
</evidence>
<keyword evidence="7" id="KW-0810">Translation regulation</keyword>
<feature type="region of interest" description="Disordered" evidence="11">
    <location>
        <begin position="241"/>
        <end position="275"/>
    </location>
</feature>
<dbReference type="GO" id="GO:0005737">
    <property type="term" value="C:cytoplasm"/>
    <property type="evidence" value="ECO:0007669"/>
    <property type="project" value="UniProtKB-SubCell"/>
</dbReference>
<feature type="compositionally biased region" description="Polar residues" evidence="11">
    <location>
        <begin position="159"/>
        <end position="183"/>
    </location>
</feature>
<dbReference type="SUPFAM" id="SSF50447">
    <property type="entry name" value="Translation proteins"/>
    <property type="match status" value="1"/>
</dbReference>
<name>A0A2T7NNP9_POMCA</name>
<dbReference type="InterPro" id="IPR009000">
    <property type="entry name" value="Transl_B-barrel_sf"/>
</dbReference>
<keyword evidence="3" id="KW-0963">Cytoplasm</keyword>
<keyword evidence="9" id="KW-0342">GTP-binding</keyword>
<dbReference type="PRINTS" id="PR00315">
    <property type="entry name" value="ELONGATNFCT"/>
</dbReference>
<dbReference type="GO" id="GO:0003924">
    <property type="term" value="F:GTPase activity"/>
    <property type="evidence" value="ECO:0007669"/>
    <property type="project" value="InterPro"/>
</dbReference>
<keyword evidence="6" id="KW-0378">Hydrolase</keyword>
<keyword evidence="4" id="KW-0597">Phosphoprotein</keyword>
<dbReference type="STRING" id="400727.A0A2T7NNP9"/>
<evidence type="ECO:0000256" key="8">
    <source>
        <dbReference type="ARBA" id="ARBA00022917"/>
    </source>
</evidence>
<organism evidence="13 14">
    <name type="scientific">Pomacea canaliculata</name>
    <name type="common">Golden apple snail</name>
    <dbReference type="NCBI Taxonomy" id="400727"/>
    <lineage>
        <taxon>Eukaryota</taxon>
        <taxon>Metazoa</taxon>
        <taxon>Spiralia</taxon>
        <taxon>Lophotrochozoa</taxon>
        <taxon>Mollusca</taxon>
        <taxon>Gastropoda</taxon>
        <taxon>Caenogastropoda</taxon>
        <taxon>Architaenioglossa</taxon>
        <taxon>Ampullarioidea</taxon>
        <taxon>Ampullariidae</taxon>
        <taxon>Pomacea</taxon>
    </lineage>
</organism>
<evidence type="ECO:0000256" key="5">
    <source>
        <dbReference type="ARBA" id="ARBA00022741"/>
    </source>
</evidence>
<dbReference type="SUPFAM" id="SSF109732">
    <property type="entry name" value="HBS1-like domain"/>
    <property type="match status" value="1"/>
</dbReference>
<dbReference type="FunFam" id="3.40.50.300:FF:000204">
    <property type="entry name" value="Translation elongation factor Tu"/>
    <property type="match status" value="1"/>
</dbReference>
<dbReference type="InterPro" id="IPR000795">
    <property type="entry name" value="T_Tr_GTP-bd_dom"/>
</dbReference>
<sequence>MSRHRIVRSMNYEDERYEDDEYDMGHSYEDRYCVSPSTAAQFTFNRDRGVDLSSYMGAEEIPEENADDISMEATTSPKQDAASKADQALLHSCLDELHNILGDSISEAVLTDAVVRHNYNLEAALNEVLSHQDAPKPQRPQRKKRDHAQGVDGVREDISTQTKQSKGAFESSGQNGPTVITASTKKEAQKGFDTNNSFVEKPPSDAGTVGVSDAISVEGLNEEVAALTVETTLDKDKNPALAAISSSSSSRPSTPHKLDHPIGIPKSASRSKTDRIDAKAEYAKRQGDKDLINLVVIGHVDAGKSTLMGHLLYQLGSVQQRTMHKYEQESRKLGKSSFAFAWVLDETEEERSRGVTMDVAQTSFVTEKKMVTLLDAPGHKDFIPNMITGAAQADVAILVINATRGEFETGFELGGQTREHALLARSLGVSQMIVAVNKMDTVDWDQLRYDEIVKKLRQYLKQVGFKEADISFIPCSGLAGENLAKPAEDPKLTAWYKGCTLVQQIDQFKNMERPVDKPFRYSVSDIFKGSTGGFSIAGRISAGYIRPGDKVLVMPAGSLAGIKTVMIDEVPAQIAFAGDQVTMVLTGIDIINVNLGSILCDPTAPVRSATRIRAKIVIFNLEVPMTRGIPVSFKSFCRLPVSCLTKNSSAVVEIEFERSLCLELYADYRDLGRFMLRQGGHTIAAGLVEEVGAANL</sequence>
<feature type="compositionally biased region" description="Basic and acidic residues" evidence="11">
    <location>
        <begin position="147"/>
        <end position="158"/>
    </location>
</feature>
<evidence type="ECO:0000313" key="14">
    <source>
        <dbReference type="Proteomes" id="UP000245119"/>
    </source>
</evidence>
<dbReference type="FunFam" id="2.40.30.10:FF:000020">
    <property type="entry name" value="Translation elongation factor EF-1"/>
    <property type="match status" value="1"/>
</dbReference>
<dbReference type="SUPFAM" id="SSF52540">
    <property type="entry name" value="P-loop containing nucleoside triphosphate hydrolases"/>
    <property type="match status" value="1"/>
</dbReference>
<dbReference type="Gene3D" id="3.40.50.300">
    <property type="entry name" value="P-loop containing nucleotide triphosphate hydrolases"/>
    <property type="match status" value="1"/>
</dbReference>